<keyword evidence="1" id="KW-0812">Transmembrane</keyword>
<evidence type="ECO:0000313" key="3">
    <source>
        <dbReference type="WBParaSite" id="nRc.2.0.1.t12064-RA"/>
    </source>
</evidence>
<accession>A0A915ICZ7</accession>
<evidence type="ECO:0000313" key="2">
    <source>
        <dbReference type="Proteomes" id="UP000887565"/>
    </source>
</evidence>
<keyword evidence="1" id="KW-1133">Transmembrane helix</keyword>
<feature type="transmembrane region" description="Helical" evidence="1">
    <location>
        <begin position="39"/>
        <end position="57"/>
    </location>
</feature>
<keyword evidence="1" id="KW-0472">Membrane</keyword>
<proteinExistence type="predicted"/>
<organism evidence="2 3">
    <name type="scientific">Romanomermis culicivorax</name>
    <name type="common">Nematode worm</name>
    <dbReference type="NCBI Taxonomy" id="13658"/>
    <lineage>
        <taxon>Eukaryota</taxon>
        <taxon>Metazoa</taxon>
        <taxon>Ecdysozoa</taxon>
        <taxon>Nematoda</taxon>
        <taxon>Enoplea</taxon>
        <taxon>Dorylaimia</taxon>
        <taxon>Mermithida</taxon>
        <taxon>Mermithoidea</taxon>
        <taxon>Mermithidae</taxon>
        <taxon>Romanomermis</taxon>
    </lineage>
</organism>
<sequence length="99" mass="10526">MPQTAANTLSRTVVSLGLLDMGGGGEFGGGISMGAGADVARIASGVFALFSFIIFRCKRFDSLIVKRNNQDQDETDPALLSWAPLESKIRAEQRPAGRP</sequence>
<protein>
    <submittedName>
        <fullName evidence="3">Uncharacterized protein</fullName>
    </submittedName>
</protein>
<keyword evidence="2" id="KW-1185">Reference proteome</keyword>
<dbReference type="AlphaFoldDB" id="A0A915ICZ7"/>
<dbReference type="Proteomes" id="UP000887565">
    <property type="component" value="Unplaced"/>
</dbReference>
<evidence type="ECO:0000256" key="1">
    <source>
        <dbReference type="SAM" id="Phobius"/>
    </source>
</evidence>
<dbReference type="WBParaSite" id="nRc.2.0.1.t12064-RA">
    <property type="protein sequence ID" value="nRc.2.0.1.t12064-RA"/>
    <property type="gene ID" value="nRc.2.0.1.g12064"/>
</dbReference>
<reference evidence="3" key="1">
    <citation type="submission" date="2022-11" db="UniProtKB">
        <authorList>
            <consortium name="WormBaseParasite"/>
        </authorList>
    </citation>
    <scope>IDENTIFICATION</scope>
</reference>
<name>A0A915ICZ7_ROMCU</name>